<sequence length="120" mass="14011">HLSTSDNLIQKTNISQSPAVILNTWAARHHVPTQYILLNEQYLTPPMNSSWSRPRVMFFYRLYFGQDIYFDGHGLSHQEARMNCAHQALRFINQNQMPLIISMPSQAQEKSQISLMYERA</sequence>
<proteinExistence type="predicted"/>
<gene>
    <name evidence="3" type="ORF">OKA104_LOCUS53513</name>
</gene>
<dbReference type="EMBL" id="CAJOAY010033498">
    <property type="protein sequence ID" value="CAF4439036.1"/>
    <property type="molecule type" value="Genomic_DNA"/>
</dbReference>
<evidence type="ECO:0000259" key="2">
    <source>
        <dbReference type="PROSITE" id="PS50137"/>
    </source>
</evidence>
<dbReference type="InterPro" id="IPR014720">
    <property type="entry name" value="dsRBD_dom"/>
</dbReference>
<keyword evidence="1" id="KW-0694">RNA-binding</keyword>
<feature type="non-terminal residue" evidence="3">
    <location>
        <position position="120"/>
    </location>
</feature>
<evidence type="ECO:0000256" key="1">
    <source>
        <dbReference type="PROSITE-ProRule" id="PRU00266"/>
    </source>
</evidence>
<evidence type="ECO:0000313" key="4">
    <source>
        <dbReference type="Proteomes" id="UP000663881"/>
    </source>
</evidence>
<dbReference type="SUPFAM" id="SSF54768">
    <property type="entry name" value="dsRNA-binding domain-like"/>
    <property type="match status" value="1"/>
</dbReference>
<dbReference type="Proteomes" id="UP000663881">
    <property type="component" value="Unassembled WGS sequence"/>
</dbReference>
<feature type="domain" description="DRBM" evidence="2">
    <location>
        <begin position="17"/>
        <end position="94"/>
    </location>
</feature>
<feature type="non-terminal residue" evidence="3">
    <location>
        <position position="1"/>
    </location>
</feature>
<protein>
    <recommendedName>
        <fullName evidence="2">DRBM domain-containing protein</fullName>
    </recommendedName>
</protein>
<dbReference type="PROSITE" id="PS50137">
    <property type="entry name" value="DS_RBD"/>
    <property type="match status" value="1"/>
</dbReference>
<accession>A0A820RP29</accession>
<dbReference type="GO" id="GO:0003723">
    <property type="term" value="F:RNA binding"/>
    <property type="evidence" value="ECO:0007669"/>
    <property type="project" value="UniProtKB-UniRule"/>
</dbReference>
<dbReference type="Gene3D" id="3.30.160.20">
    <property type="match status" value="1"/>
</dbReference>
<comment type="caution">
    <text evidence="3">The sequence shown here is derived from an EMBL/GenBank/DDBJ whole genome shotgun (WGS) entry which is preliminary data.</text>
</comment>
<reference evidence="3" key="1">
    <citation type="submission" date="2021-02" db="EMBL/GenBank/DDBJ databases">
        <authorList>
            <person name="Nowell W R."/>
        </authorList>
    </citation>
    <scope>NUCLEOTIDE SEQUENCE</scope>
</reference>
<evidence type="ECO:0000313" key="3">
    <source>
        <dbReference type="EMBL" id="CAF4439036.1"/>
    </source>
</evidence>
<name>A0A820RP29_9BILA</name>
<organism evidence="3 4">
    <name type="scientific">Adineta steineri</name>
    <dbReference type="NCBI Taxonomy" id="433720"/>
    <lineage>
        <taxon>Eukaryota</taxon>
        <taxon>Metazoa</taxon>
        <taxon>Spiralia</taxon>
        <taxon>Gnathifera</taxon>
        <taxon>Rotifera</taxon>
        <taxon>Eurotatoria</taxon>
        <taxon>Bdelloidea</taxon>
        <taxon>Adinetida</taxon>
        <taxon>Adinetidae</taxon>
        <taxon>Adineta</taxon>
    </lineage>
</organism>
<dbReference type="AlphaFoldDB" id="A0A820RP29"/>